<dbReference type="PANTHER" id="PTHR14190">
    <property type="entry name" value="SUPPRESSOR OF ACTIN MUTATIONS 2/VACUOLAR PROTEIN SORTING 52"/>
    <property type="match status" value="1"/>
</dbReference>
<comment type="subcellular location">
    <subcellularLocation>
        <location evidence="1">Golgi apparatus</location>
        <location evidence="1">trans-Golgi network</location>
    </subcellularLocation>
</comment>
<feature type="region of interest" description="Disordered" evidence="7">
    <location>
        <begin position="990"/>
        <end position="1009"/>
    </location>
</feature>
<keyword evidence="11" id="KW-1185">Reference proteome</keyword>
<dbReference type="PANTHER" id="PTHR14190:SF7">
    <property type="entry name" value="VACUOLAR PROTEIN SORTING-ASSOCIATED PROTEIN 52 HOMOLOG"/>
    <property type="match status" value="1"/>
</dbReference>
<dbReference type="EMBL" id="KB932203">
    <property type="protein sequence ID" value="KCV71015.1"/>
    <property type="molecule type" value="Genomic_DNA"/>
</dbReference>
<feature type="compositionally biased region" description="Low complexity" evidence="7">
    <location>
        <begin position="10"/>
        <end position="31"/>
    </location>
</feature>
<accession>A0A058Z9W6</accession>
<sequence length="1101" mass="115431">MLGLAKMRGPRGPTATPTASPANTAAAGAAGAQDNDAIMSSILGDLDRVNSMREQAALSPDIAAMENLPAIDFDLFDRQLEALLTSPDVPPALRAALAPGSSGTEGSLSGANLHNHGRELARQLATLEGDSVKATISQRSDLEALSREIDQCDEILQRLGETLQSHRAALDERSGEMRELQARARAHAARARNRKAAAEGLGAFRRRVDLPATLSAAILKAEPSSEAFATALGQLSERLRDVRTLARGDSSASALLSASSAHAATTPSARVLFSRSAGGPSAGGSGLTATAGYVLGAAAQVVAGAASTVASGAVSVASGAASVATGAVSVATLGAVGGGSTAASGGSAGGSTAAGHPAEPATPRRPGMGAHGSVPPSPAPSAPTSPTSARGGPGQAPQTPLANPPAAVVDASAEGQPLTGLAYPSMPPALASVLPELERLRLAACARSYEHLLERIHSITKPTGAGGAGGAGGSGASRSNAAMQQQALSTSAHLKKLWRFLESEAPERESRELRDAYINQMREYYSRHFGRYVSSTQKLWHCFVSEADLIAIDDPELSAAFAASTRSRGLLSSISSLATLSLVGGGSSGSSASGLLSGSGSSATAETVNDYFTKAARLFGLGERDDAALGSFIHGSLSGDGGDIIVPHTMDKAQLHFETIFRSQLLALADNASGEYLFLWEFFGARGDTAAALFQRVYEPALVAVASNLRTHLPSEFDALCLLLCVRIASAVRNIMRTRRVPILDSFLHEVVMLLWPRFQKLMDSHCTSVRTCVDQLESVLANPAATAKSAAAARPDAVYETLARCMIPVAARFGNLYRSLLTLSSPTHDFVGSPGSLASPNSGLGGPGTPGPAGRVSTSSHMSMSRSPSVASLSGAAGFGPGALTSASVASELAPVAQSLQRLRTEVESAFFRSASLLVDDRRRYTVYLLRCYDSVVRAFDSSTLQALEEERNYWMQMRAPQMSHLVYEEIAIHLPQLVSVGRSLLRAKNRDQTQPTGRRATDPTSDASLETVAKEFHNNWRKVLSQVRTDLPLLFPGNDFLASEVAQSILREFLVLYSGFLQFVEERYGRNSRPPFSVQPPPFETVKFETRNAWPSNSM</sequence>
<dbReference type="GO" id="GO:0019905">
    <property type="term" value="F:syntaxin binding"/>
    <property type="evidence" value="ECO:0007669"/>
    <property type="project" value="TreeGrafter"/>
</dbReference>
<evidence type="ECO:0000259" key="8">
    <source>
        <dbReference type="Pfam" id="PF04129"/>
    </source>
</evidence>
<evidence type="ECO:0000259" key="9">
    <source>
        <dbReference type="Pfam" id="PF20655"/>
    </source>
</evidence>
<evidence type="ECO:0000256" key="5">
    <source>
        <dbReference type="ARBA" id="ARBA00023034"/>
    </source>
</evidence>
<feature type="compositionally biased region" description="Low complexity" evidence="7">
    <location>
        <begin position="341"/>
        <end position="355"/>
    </location>
</feature>
<feature type="compositionally biased region" description="Gly residues" evidence="7">
    <location>
        <begin position="464"/>
        <end position="475"/>
    </location>
</feature>
<evidence type="ECO:0000256" key="7">
    <source>
        <dbReference type="SAM" id="MobiDB-lite"/>
    </source>
</evidence>
<keyword evidence="5" id="KW-0333">Golgi apparatus</keyword>
<dbReference type="GO" id="GO:0005829">
    <property type="term" value="C:cytosol"/>
    <property type="evidence" value="ECO:0007669"/>
    <property type="project" value="GOC"/>
</dbReference>
<keyword evidence="4" id="KW-0653">Protein transport</keyword>
<evidence type="ECO:0000313" key="10">
    <source>
        <dbReference type="EMBL" id="KCV71015.1"/>
    </source>
</evidence>
<dbReference type="GO" id="GO:0000938">
    <property type="term" value="C:GARP complex"/>
    <property type="evidence" value="ECO:0007669"/>
    <property type="project" value="TreeGrafter"/>
</dbReference>
<evidence type="ECO:0008006" key="12">
    <source>
        <dbReference type="Google" id="ProtNLM"/>
    </source>
</evidence>
<dbReference type="Proteomes" id="UP000030693">
    <property type="component" value="Unassembled WGS sequence"/>
</dbReference>
<feature type="compositionally biased region" description="Low complexity" evidence="7">
    <location>
        <begin position="853"/>
        <end position="870"/>
    </location>
</feature>
<dbReference type="InterPro" id="IPR048361">
    <property type="entry name" value="Vps52_C"/>
</dbReference>
<comment type="similarity">
    <text evidence="2">Belongs to the VPS52 family.</text>
</comment>
<feature type="region of interest" description="Disordered" evidence="7">
    <location>
        <begin position="339"/>
        <end position="407"/>
    </location>
</feature>
<dbReference type="InterPro" id="IPR048319">
    <property type="entry name" value="Vps52_CC"/>
</dbReference>
<feature type="region of interest" description="Disordered" evidence="7">
    <location>
        <begin position="833"/>
        <end position="870"/>
    </location>
</feature>
<evidence type="ECO:0000256" key="1">
    <source>
        <dbReference type="ARBA" id="ARBA00004601"/>
    </source>
</evidence>
<organism evidence="10">
    <name type="scientific">Fonticula alba</name>
    <name type="common">Slime mold</name>
    <dbReference type="NCBI Taxonomy" id="691883"/>
    <lineage>
        <taxon>Eukaryota</taxon>
        <taxon>Rotosphaerida</taxon>
        <taxon>Fonticulaceae</taxon>
        <taxon>Fonticula</taxon>
    </lineage>
</organism>
<dbReference type="GO" id="GO:0032456">
    <property type="term" value="P:endocytic recycling"/>
    <property type="evidence" value="ECO:0007669"/>
    <property type="project" value="TreeGrafter"/>
</dbReference>
<gene>
    <name evidence="10" type="ORF">H696_01961</name>
</gene>
<dbReference type="AlphaFoldDB" id="A0A058Z9W6"/>
<feature type="region of interest" description="Disordered" evidence="7">
    <location>
        <begin position="1"/>
        <end position="31"/>
    </location>
</feature>
<dbReference type="InterPro" id="IPR007258">
    <property type="entry name" value="Vps52"/>
</dbReference>
<dbReference type="GeneID" id="20526686"/>
<evidence type="ECO:0000256" key="4">
    <source>
        <dbReference type="ARBA" id="ARBA00022927"/>
    </source>
</evidence>
<feature type="coiled-coil region" evidence="6">
    <location>
        <begin position="142"/>
        <end position="183"/>
    </location>
</feature>
<dbReference type="GO" id="GO:0042147">
    <property type="term" value="P:retrograde transport, endosome to Golgi"/>
    <property type="evidence" value="ECO:0007669"/>
    <property type="project" value="TreeGrafter"/>
</dbReference>
<dbReference type="Pfam" id="PF04129">
    <property type="entry name" value="Vps52_CC"/>
    <property type="match status" value="1"/>
</dbReference>
<protein>
    <recommendedName>
        <fullName evidence="12">Vacuolar protein sorting-associated protein 52 homolog</fullName>
    </recommendedName>
</protein>
<proteinExistence type="inferred from homology"/>
<dbReference type="RefSeq" id="XP_009494138.1">
    <property type="nucleotide sequence ID" value="XM_009495863.1"/>
</dbReference>
<evidence type="ECO:0000256" key="6">
    <source>
        <dbReference type="SAM" id="Coils"/>
    </source>
</evidence>
<keyword evidence="3" id="KW-0813">Transport</keyword>
<dbReference type="eggNOG" id="KOG1961">
    <property type="taxonomic scope" value="Eukaryota"/>
</dbReference>
<evidence type="ECO:0000256" key="2">
    <source>
        <dbReference type="ARBA" id="ARBA00008180"/>
    </source>
</evidence>
<feature type="region of interest" description="Disordered" evidence="7">
    <location>
        <begin position="460"/>
        <end position="483"/>
    </location>
</feature>
<dbReference type="GO" id="GO:0015031">
    <property type="term" value="P:protein transport"/>
    <property type="evidence" value="ECO:0007669"/>
    <property type="project" value="UniProtKB-KW"/>
</dbReference>
<dbReference type="STRING" id="691883.A0A058Z9W6"/>
<feature type="domain" description="Vps52 coiled-coil" evidence="8">
    <location>
        <begin position="138"/>
        <end position="243"/>
    </location>
</feature>
<keyword evidence="6" id="KW-0175">Coiled coil</keyword>
<dbReference type="OrthoDB" id="19482at2759"/>
<feature type="domain" description="Vps52 C-terminal" evidence="9">
    <location>
        <begin position="644"/>
        <end position="773"/>
    </location>
</feature>
<name>A0A058Z9W6_FONAL</name>
<feature type="compositionally biased region" description="Polar residues" evidence="7">
    <location>
        <begin position="994"/>
        <end position="1009"/>
    </location>
</feature>
<dbReference type="Pfam" id="PF20655">
    <property type="entry name" value="Vps52_C"/>
    <property type="match status" value="1"/>
</dbReference>
<reference evidence="10" key="1">
    <citation type="submission" date="2013-04" db="EMBL/GenBank/DDBJ databases">
        <title>The Genome Sequence of Fonticula alba ATCC 38817.</title>
        <authorList>
            <consortium name="The Broad Institute Genomics Platform"/>
            <person name="Russ C."/>
            <person name="Cuomo C."/>
            <person name="Burger G."/>
            <person name="Gray M.W."/>
            <person name="Holland P.W.H."/>
            <person name="King N."/>
            <person name="Lang F.B.F."/>
            <person name="Roger A.J."/>
            <person name="Ruiz-Trillo I."/>
            <person name="Brown M."/>
            <person name="Walker B."/>
            <person name="Young S."/>
            <person name="Zeng Q."/>
            <person name="Gargeya S."/>
            <person name="Fitzgerald M."/>
            <person name="Haas B."/>
            <person name="Abouelleil A."/>
            <person name="Allen A.W."/>
            <person name="Alvarado L."/>
            <person name="Arachchi H.M."/>
            <person name="Berlin A.M."/>
            <person name="Chapman S.B."/>
            <person name="Gainer-Dewar J."/>
            <person name="Goldberg J."/>
            <person name="Griggs A."/>
            <person name="Gujja S."/>
            <person name="Hansen M."/>
            <person name="Howarth C."/>
            <person name="Imamovic A."/>
            <person name="Ireland A."/>
            <person name="Larimer J."/>
            <person name="McCowan C."/>
            <person name="Murphy C."/>
            <person name="Pearson M."/>
            <person name="Poon T.W."/>
            <person name="Priest M."/>
            <person name="Roberts A."/>
            <person name="Saif S."/>
            <person name="Shea T."/>
            <person name="Sisk P."/>
            <person name="Sykes S."/>
            <person name="Wortman J."/>
            <person name="Nusbaum C."/>
            <person name="Birren B."/>
        </authorList>
    </citation>
    <scope>NUCLEOTIDE SEQUENCE [LARGE SCALE GENOMIC DNA]</scope>
    <source>
        <strain evidence="10">ATCC 38817</strain>
    </source>
</reference>
<evidence type="ECO:0000313" key="11">
    <source>
        <dbReference type="Proteomes" id="UP000030693"/>
    </source>
</evidence>
<evidence type="ECO:0000256" key="3">
    <source>
        <dbReference type="ARBA" id="ARBA00022448"/>
    </source>
</evidence>
<dbReference type="GO" id="GO:0006896">
    <property type="term" value="P:Golgi to vacuole transport"/>
    <property type="evidence" value="ECO:0007669"/>
    <property type="project" value="TreeGrafter"/>
</dbReference>